<reference evidence="3" key="1">
    <citation type="submission" date="2016-10" db="EMBL/GenBank/DDBJ databases">
        <authorList>
            <person name="Varghese N."/>
            <person name="Submissions S."/>
        </authorList>
    </citation>
    <scope>NUCLEOTIDE SEQUENCE [LARGE SCALE GENOMIC DNA]</scope>
    <source>
        <strain evidence="3">DSM 100420</strain>
    </source>
</reference>
<dbReference type="OrthoDB" id="7791409at2"/>
<keyword evidence="1" id="KW-0732">Signal</keyword>
<dbReference type="EMBL" id="FNPX01000001">
    <property type="protein sequence ID" value="SDY32289.1"/>
    <property type="molecule type" value="Genomic_DNA"/>
</dbReference>
<dbReference type="Proteomes" id="UP000198914">
    <property type="component" value="Unassembled WGS sequence"/>
</dbReference>
<keyword evidence="3" id="KW-1185">Reference proteome</keyword>
<evidence type="ECO:0000256" key="1">
    <source>
        <dbReference type="SAM" id="SignalP"/>
    </source>
</evidence>
<name>A0A1H3IYC1_9RHOB</name>
<dbReference type="RefSeq" id="WP_092640748.1">
    <property type="nucleotide sequence ID" value="NZ_FNPX01000001.1"/>
</dbReference>
<evidence type="ECO:0008006" key="4">
    <source>
        <dbReference type="Google" id="ProtNLM"/>
    </source>
</evidence>
<organism evidence="2 3">
    <name type="scientific">Jannaschia faecimaris</name>
    <dbReference type="NCBI Taxonomy" id="1244108"/>
    <lineage>
        <taxon>Bacteria</taxon>
        <taxon>Pseudomonadati</taxon>
        <taxon>Pseudomonadota</taxon>
        <taxon>Alphaproteobacteria</taxon>
        <taxon>Rhodobacterales</taxon>
        <taxon>Roseobacteraceae</taxon>
        <taxon>Jannaschia</taxon>
    </lineage>
</organism>
<gene>
    <name evidence="2" type="ORF">SAMN05444004_101137</name>
</gene>
<accession>A0A1H3IYC1</accession>
<evidence type="ECO:0000313" key="2">
    <source>
        <dbReference type="EMBL" id="SDY32289.1"/>
    </source>
</evidence>
<feature type="chain" id="PRO_5011627514" description="DUF2125 domain-containing protein" evidence="1">
    <location>
        <begin position="28"/>
        <end position="498"/>
    </location>
</feature>
<feature type="signal peptide" evidence="1">
    <location>
        <begin position="1"/>
        <end position="27"/>
    </location>
</feature>
<proteinExistence type="predicted"/>
<protein>
    <recommendedName>
        <fullName evidence="4">DUF2125 domain-containing protein</fullName>
    </recommendedName>
</protein>
<sequence>MPKQTFALTRLAGAAALLLATAPAAWAELQAPTLWQDWQDLYNRLGGTLGSQSAEYSNGKLVLEGLNYRTEMGGVVSRTDFGSVTMIEQPDGSVVIEVPTESVAQTSSIADGAQIDQSITTRHQNLSIVARDEGEGRVYDIAADTITIEVDSIVTEGDQAGEPYTVTMRMAGAESEYRSGLGADGDGFAQTSRFDGLDIASNYSDSGDEFNFTYVLTGVTSDFEGTFGGIPAGPVKGLSDMNITYDGTIGHSGSTLSMVGLAPGGPLDVSGTSQGGAMALNLGEESLGYSISSTGGKFSALVPGFPVPINISMAEVGSALTLPFGEPGVEKPFGLQISLRDLVLDDTLWGMFDPTGQLPRDPATLVLDMDGSAVMNIDVFGDPEAVAGMAESPGNLKTLTLNQLLLNIAGAELRGSGDLDFPTETPIPEPVGTIELALDGGFTLIDKIVALGFIPAQQAAFVKGMAGAITRPVGDDQLESTIEFTPGGGISANGMPLK</sequence>
<dbReference type="STRING" id="1244108.SAMN05444004_101137"/>
<evidence type="ECO:0000313" key="3">
    <source>
        <dbReference type="Proteomes" id="UP000198914"/>
    </source>
</evidence>
<dbReference type="AlphaFoldDB" id="A0A1H3IYC1"/>